<evidence type="ECO:0000313" key="4">
    <source>
        <dbReference type="Proteomes" id="UP000288623"/>
    </source>
</evidence>
<dbReference type="SUPFAM" id="SSF56300">
    <property type="entry name" value="Metallo-dependent phosphatases"/>
    <property type="match status" value="1"/>
</dbReference>
<feature type="transmembrane region" description="Helical" evidence="1">
    <location>
        <begin position="95"/>
        <end position="115"/>
    </location>
</feature>
<keyword evidence="1" id="KW-0812">Transmembrane</keyword>
<feature type="transmembrane region" description="Helical" evidence="1">
    <location>
        <begin position="41"/>
        <end position="57"/>
    </location>
</feature>
<sequence>MNFVLALGVFLIIMLSLAYYIYVLIRRALHVFFPQKKTKRIRIISIVLAVIVMAPTLNFFSSWLIIVLHIAALAIVCDILYLLTRKWLPKKLAKLHHITLIPLIATACLMVYGYYNIHHPIKTTYTVETEKAIPASGYKIAFISDLHTGLTLDRNGLKKYAREIEQQKPDIVLLGGDLVDERTTLDELQMAFEVLGTIDSRFGTYYVYGNHDESNYSNNKNYSKQQLDDAITKNNIKILDDAIKTVDDQFTLIGRRDLSLAPRKTAAQLMKKTDADDFLLLMDHQPVETKENNALAVDLMMSGHTHGGQIWPAGYVIELMGQVSYGKKDWSHMQQIVSSGIAGWGYPIRTEHHSEYVIVNVKPK</sequence>
<reference evidence="3 4" key="1">
    <citation type="submission" date="2014-11" db="EMBL/GenBank/DDBJ databases">
        <title>Genome sequence and analysis of novel Kurthia sp.</title>
        <authorList>
            <person name="Lawson J.N."/>
            <person name="Gonzalez J.E."/>
            <person name="Rinauldi L."/>
            <person name="Xuan Z."/>
            <person name="Firman A."/>
            <person name="Shaddox L."/>
            <person name="Trudeau A."/>
            <person name="Shah S."/>
            <person name="Reiman D."/>
        </authorList>
    </citation>
    <scope>NUCLEOTIDE SEQUENCE [LARGE SCALE GENOMIC DNA]</scope>
    <source>
        <strain evidence="3 4">3B1D</strain>
    </source>
</reference>
<feature type="domain" description="Calcineurin-like phosphoesterase" evidence="2">
    <location>
        <begin position="139"/>
        <end position="307"/>
    </location>
</feature>
<dbReference type="EMBL" id="JTFC01000008">
    <property type="protein sequence ID" value="RUS58052.1"/>
    <property type="molecule type" value="Genomic_DNA"/>
</dbReference>
<proteinExistence type="predicted"/>
<feature type="transmembrane region" description="Helical" evidence="1">
    <location>
        <begin position="6"/>
        <end position="29"/>
    </location>
</feature>
<dbReference type="Pfam" id="PF00149">
    <property type="entry name" value="Metallophos"/>
    <property type="match status" value="1"/>
</dbReference>
<dbReference type="RefSeq" id="WP_126989389.1">
    <property type="nucleotide sequence ID" value="NZ_JTFC01000008.1"/>
</dbReference>
<feature type="transmembrane region" description="Helical" evidence="1">
    <location>
        <begin position="63"/>
        <end position="83"/>
    </location>
</feature>
<dbReference type="PANTHER" id="PTHR31302:SF0">
    <property type="entry name" value="TRANSMEMBRANE PROTEIN WITH METALLOPHOSPHOESTERASE DOMAIN"/>
    <property type="match status" value="1"/>
</dbReference>
<evidence type="ECO:0000256" key="1">
    <source>
        <dbReference type="SAM" id="Phobius"/>
    </source>
</evidence>
<organism evidence="3 4">
    <name type="scientific">Candidatus Kurthia intestinigallinarum</name>
    <dbReference type="NCBI Taxonomy" id="1562256"/>
    <lineage>
        <taxon>Bacteria</taxon>
        <taxon>Bacillati</taxon>
        <taxon>Bacillota</taxon>
        <taxon>Bacilli</taxon>
        <taxon>Bacillales</taxon>
        <taxon>Caryophanaceae</taxon>
        <taxon>Kurthia</taxon>
    </lineage>
</organism>
<dbReference type="InterPro" id="IPR051158">
    <property type="entry name" value="Metallophosphoesterase_sf"/>
</dbReference>
<keyword evidence="1" id="KW-1133">Transmembrane helix</keyword>
<keyword evidence="1" id="KW-0472">Membrane</keyword>
<gene>
    <name evidence="3" type="ORF">QI30_02580</name>
</gene>
<dbReference type="InterPro" id="IPR029052">
    <property type="entry name" value="Metallo-depent_PP-like"/>
</dbReference>
<name>A0A433RXP5_9BACL</name>
<keyword evidence="4" id="KW-1185">Reference proteome</keyword>
<evidence type="ECO:0000259" key="2">
    <source>
        <dbReference type="Pfam" id="PF00149"/>
    </source>
</evidence>
<dbReference type="Gene3D" id="3.60.21.10">
    <property type="match status" value="1"/>
</dbReference>
<accession>A0A433RXP5</accession>
<evidence type="ECO:0000313" key="3">
    <source>
        <dbReference type="EMBL" id="RUS58052.1"/>
    </source>
</evidence>
<protein>
    <recommendedName>
        <fullName evidence="2">Calcineurin-like phosphoesterase domain-containing protein</fullName>
    </recommendedName>
</protein>
<dbReference type="OrthoDB" id="9780884at2"/>
<dbReference type="Proteomes" id="UP000288623">
    <property type="component" value="Unassembled WGS sequence"/>
</dbReference>
<dbReference type="AlphaFoldDB" id="A0A433RXP5"/>
<dbReference type="PANTHER" id="PTHR31302">
    <property type="entry name" value="TRANSMEMBRANE PROTEIN WITH METALLOPHOSPHOESTERASE DOMAIN-RELATED"/>
    <property type="match status" value="1"/>
</dbReference>
<dbReference type="GO" id="GO:0016787">
    <property type="term" value="F:hydrolase activity"/>
    <property type="evidence" value="ECO:0007669"/>
    <property type="project" value="InterPro"/>
</dbReference>
<comment type="caution">
    <text evidence="3">The sequence shown here is derived from an EMBL/GenBank/DDBJ whole genome shotgun (WGS) entry which is preliminary data.</text>
</comment>
<dbReference type="InterPro" id="IPR004843">
    <property type="entry name" value="Calcineurin-like_PHP"/>
</dbReference>